<evidence type="ECO:0000259" key="2">
    <source>
        <dbReference type="Pfam" id="PF14436"/>
    </source>
</evidence>
<feature type="region of interest" description="Disordered" evidence="1">
    <location>
        <begin position="229"/>
        <end position="259"/>
    </location>
</feature>
<dbReference type="InterPro" id="IPR029501">
    <property type="entry name" value="EndoU_bac"/>
</dbReference>
<evidence type="ECO:0000256" key="1">
    <source>
        <dbReference type="SAM" id="MobiDB-lite"/>
    </source>
</evidence>
<name>A0ABV3MQS7_9GAMM</name>
<dbReference type="RefSeq" id="WP_367023943.1">
    <property type="nucleotide sequence ID" value="NZ_JBFDAH010000014.1"/>
</dbReference>
<keyword evidence="4" id="KW-1185">Reference proteome</keyword>
<comment type="caution">
    <text evidence="3">The sequence shown here is derived from an EMBL/GenBank/DDBJ whole genome shotgun (WGS) entry which is preliminary data.</text>
</comment>
<protein>
    <submittedName>
        <fullName evidence="3">EndoU domain-containing protein</fullName>
    </submittedName>
</protein>
<sequence>MLFDPFYVRSRSRRRFLFAPYFFEANPLEFEINTECKTRDDIFIKQFLWRLTDEQNFPQHLWRIVEKIGHYHGLTIQSWYTEDDVIDDLVHLIKIQTIIVYNCLIRDEYELEGFLGDYGWGDNQIEYLERYRAENGEYDPNYFWPLEEYYKLLDTNPTAADIAKKFREKHTRRVEAERRLVANKEQLKEKTTYDAGVEQSEYIGDNAEGNRTELGKVVPNNITFSQGAVKHSNIGDFPTPGNPKKNPYPSSMSGGGHGQANIDYLEKIGMKYNIEHTFDNGVRVGNIPQHKHKIKKRGLGQSWFPEKWTETDIKAAGEYVVSNTKNFDSVADGVPVYGTYNNVRVGVIKTNGQPATVFPDGSKQPSLTIKDFWEVITNK</sequence>
<evidence type="ECO:0000313" key="4">
    <source>
        <dbReference type="Proteomes" id="UP001554427"/>
    </source>
</evidence>
<evidence type="ECO:0000313" key="3">
    <source>
        <dbReference type="EMBL" id="MEW4366554.1"/>
    </source>
</evidence>
<reference evidence="3 4" key="1">
    <citation type="submission" date="2024-06" db="EMBL/GenBank/DDBJ databases">
        <title>Aliikangiella maris sp. nov., sp. nov., a phycosphere bacterium isolated from seawater and ecosystem role in Phaeocystis globosa blooms.</title>
        <authorList>
            <person name="Li F."/>
        </authorList>
    </citation>
    <scope>NUCLEOTIDE SEQUENCE [LARGE SCALE GENOMIC DNA]</scope>
    <source>
        <strain evidence="3 4">GXAS 306</strain>
    </source>
</reference>
<dbReference type="Pfam" id="PF14436">
    <property type="entry name" value="EndoU_bacteria"/>
    <property type="match status" value="1"/>
</dbReference>
<organism evidence="3 4">
    <name type="scientific">Aliikangiella maris</name>
    <dbReference type="NCBI Taxonomy" id="3162458"/>
    <lineage>
        <taxon>Bacteria</taxon>
        <taxon>Pseudomonadati</taxon>
        <taxon>Pseudomonadota</taxon>
        <taxon>Gammaproteobacteria</taxon>
        <taxon>Oceanospirillales</taxon>
        <taxon>Pleioneaceae</taxon>
        <taxon>Aliikangiella</taxon>
    </lineage>
</organism>
<dbReference type="EMBL" id="JBFDAH010000014">
    <property type="protein sequence ID" value="MEW4366554.1"/>
    <property type="molecule type" value="Genomic_DNA"/>
</dbReference>
<accession>A0ABV3MQS7</accession>
<gene>
    <name evidence="3" type="ORF">ABVT42_13870</name>
</gene>
<proteinExistence type="predicted"/>
<dbReference type="Proteomes" id="UP001554427">
    <property type="component" value="Unassembled WGS sequence"/>
</dbReference>
<feature type="domain" description="Bacterial EndoU nuclease" evidence="2">
    <location>
        <begin position="240"/>
        <end position="360"/>
    </location>
</feature>